<sequence length="98" mass="11713">MNDWVFIILRNFTVDCEAPFSIDELQFRQNNTEEQIDKITKNKEIWSALGYVFKTGLIDRPYFVRNESFTDIEDLVEKTNKYLSFIDYLFFLPLVNKG</sequence>
<keyword evidence="2" id="KW-1185">Reference proteome</keyword>
<dbReference type="AlphaFoldDB" id="A0A6P1VXM2"/>
<accession>A0A6P1VXM2</accession>
<evidence type="ECO:0000313" key="2">
    <source>
        <dbReference type="Proteomes" id="UP000464577"/>
    </source>
</evidence>
<dbReference type="Proteomes" id="UP000464577">
    <property type="component" value="Chromosome"/>
</dbReference>
<organism evidence="1 2">
    <name type="scientific">Spirosoma endbachense</name>
    <dbReference type="NCBI Taxonomy" id="2666025"/>
    <lineage>
        <taxon>Bacteria</taxon>
        <taxon>Pseudomonadati</taxon>
        <taxon>Bacteroidota</taxon>
        <taxon>Cytophagia</taxon>
        <taxon>Cytophagales</taxon>
        <taxon>Cytophagaceae</taxon>
        <taxon>Spirosoma</taxon>
    </lineage>
</organism>
<proteinExistence type="predicted"/>
<dbReference type="KEGG" id="senf:GJR95_23915"/>
<protein>
    <submittedName>
        <fullName evidence="1">Uncharacterized protein</fullName>
    </submittedName>
</protein>
<evidence type="ECO:0000313" key="1">
    <source>
        <dbReference type="EMBL" id="QHV97863.1"/>
    </source>
</evidence>
<reference evidence="1 2" key="1">
    <citation type="submission" date="2019-11" db="EMBL/GenBank/DDBJ databases">
        <title>Spirosoma endbachense sp. nov., isolated from a natural salt meadow.</title>
        <authorList>
            <person name="Rojas J."/>
            <person name="Ambika Manirajan B."/>
            <person name="Ratering S."/>
            <person name="Suarez C."/>
            <person name="Geissler-Plaum R."/>
            <person name="Schnell S."/>
        </authorList>
    </citation>
    <scope>NUCLEOTIDE SEQUENCE [LARGE SCALE GENOMIC DNA]</scope>
    <source>
        <strain evidence="1 2">I-24</strain>
    </source>
</reference>
<dbReference type="EMBL" id="CP045997">
    <property type="protein sequence ID" value="QHV97863.1"/>
    <property type="molecule type" value="Genomic_DNA"/>
</dbReference>
<dbReference type="RefSeq" id="WP_162388276.1">
    <property type="nucleotide sequence ID" value="NZ_CP045997.1"/>
</dbReference>
<gene>
    <name evidence="1" type="ORF">GJR95_23915</name>
</gene>
<name>A0A6P1VXM2_9BACT</name>